<evidence type="ECO:0000313" key="1">
    <source>
        <dbReference type="EMBL" id="MDP0399179.1"/>
    </source>
</evidence>
<dbReference type="AlphaFoldDB" id="A0AA90NJL7"/>
<comment type="caution">
    <text evidence="1">The sequence shown here is derived from an EMBL/GenBank/DDBJ whole genome shotgun (WGS) entry which is preliminary data.</text>
</comment>
<name>A0AA90NJL7_9ACTN</name>
<evidence type="ECO:0008006" key="3">
    <source>
        <dbReference type="Google" id="ProtNLM"/>
    </source>
</evidence>
<dbReference type="Proteomes" id="UP001178281">
    <property type="component" value="Unassembled WGS sequence"/>
</dbReference>
<reference evidence="1" key="1">
    <citation type="submission" date="2023-08" db="EMBL/GenBank/DDBJ databases">
        <title>The draft genome of Tsukamurella strandjordii strain 050030.</title>
        <authorList>
            <person name="Zhao F."/>
            <person name="Feng Y."/>
            <person name="Zong Z."/>
        </authorList>
    </citation>
    <scope>NUCLEOTIDE SEQUENCE</scope>
    <source>
        <strain evidence="1">050030</strain>
    </source>
</reference>
<evidence type="ECO:0000313" key="2">
    <source>
        <dbReference type="Proteomes" id="UP001178281"/>
    </source>
</evidence>
<organism evidence="1 2">
    <name type="scientific">Tsukamurella strandjordii</name>
    <dbReference type="NCBI Taxonomy" id="147577"/>
    <lineage>
        <taxon>Bacteria</taxon>
        <taxon>Bacillati</taxon>
        <taxon>Actinomycetota</taxon>
        <taxon>Actinomycetes</taxon>
        <taxon>Mycobacteriales</taxon>
        <taxon>Tsukamurellaceae</taxon>
        <taxon>Tsukamurella</taxon>
    </lineage>
</organism>
<dbReference type="RefSeq" id="WP_305111878.1">
    <property type="nucleotide sequence ID" value="NZ_JAUTIX010000005.1"/>
</dbReference>
<keyword evidence="2" id="KW-1185">Reference proteome</keyword>
<protein>
    <recommendedName>
        <fullName evidence="3">DNA-binding protein</fullName>
    </recommendedName>
</protein>
<sequence length="46" mass="5011">MPIGLRAIEQATHDGTLPHFRVGRVFRYAEGDLDDWAVSLKVGGAS</sequence>
<gene>
    <name evidence="1" type="ORF">Q7X28_14710</name>
</gene>
<proteinExistence type="predicted"/>
<dbReference type="EMBL" id="JAUTIX010000005">
    <property type="protein sequence ID" value="MDP0399179.1"/>
    <property type="molecule type" value="Genomic_DNA"/>
</dbReference>
<accession>A0AA90NJL7</accession>